<feature type="compositionally biased region" description="Polar residues" evidence="1">
    <location>
        <begin position="13"/>
        <end position="26"/>
    </location>
</feature>
<geneLocation type="mitochondrion" evidence="2"/>
<protein>
    <submittedName>
        <fullName evidence="2">Uncharacterized protein</fullName>
    </submittedName>
</protein>
<gene>
    <name evidence="2" type="ORF">ABT39_MTgene1318</name>
</gene>
<comment type="caution">
    <text evidence="2">The sequence shown here is derived from an EMBL/GenBank/DDBJ whole genome shotgun (WGS) entry which is preliminary data.</text>
</comment>
<feature type="region of interest" description="Disordered" evidence="1">
    <location>
        <begin position="1"/>
        <end position="28"/>
    </location>
</feature>
<evidence type="ECO:0000313" key="2">
    <source>
        <dbReference type="EMBL" id="KUM46638.1"/>
    </source>
</evidence>
<accession>A0A124GMT3</accession>
<keyword evidence="2" id="KW-0496">Mitochondrion</keyword>
<proteinExistence type="predicted"/>
<reference evidence="2" key="1">
    <citation type="journal article" date="2015" name="Genome Biol. Evol.">
        <title>Organellar Genomes of White Spruce (Picea glauca): Assembly and Annotation.</title>
        <authorList>
            <person name="Jackman S.D."/>
            <person name="Warren R.L."/>
            <person name="Gibb E.A."/>
            <person name="Vandervalk B.P."/>
            <person name="Mohamadi H."/>
            <person name="Chu J."/>
            <person name="Raymond A."/>
            <person name="Pleasance S."/>
            <person name="Coope R."/>
            <person name="Wildung M.R."/>
            <person name="Ritland C.E."/>
            <person name="Bousquet J."/>
            <person name="Jones S.J."/>
            <person name="Bohlmann J."/>
            <person name="Birol I."/>
        </authorList>
    </citation>
    <scope>NUCLEOTIDE SEQUENCE [LARGE SCALE GENOMIC DNA]</scope>
    <source>
        <tissue evidence="2">Flushing bud</tissue>
    </source>
</reference>
<organism evidence="2">
    <name type="scientific">Picea glauca</name>
    <name type="common">White spruce</name>
    <name type="synonym">Pinus glauca</name>
    <dbReference type="NCBI Taxonomy" id="3330"/>
    <lineage>
        <taxon>Eukaryota</taxon>
        <taxon>Viridiplantae</taxon>
        <taxon>Streptophyta</taxon>
        <taxon>Embryophyta</taxon>
        <taxon>Tracheophyta</taxon>
        <taxon>Spermatophyta</taxon>
        <taxon>Pinopsida</taxon>
        <taxon>Pinidae</taxon>
        <taxon>Conifers I</taxon>
        <taxon>Pinales</taxon>
        <taxon>Pinaceae</taxon>
        <taxon>Picea</taxon>
    </lineage>
</organism>
<dbReference type="AlphaFoldDB" id="A0A124GMT3"/>
<name>A0A124GMT3_PICGL</name>
<evidence type="ECO:0000256" key="1">
    <source>
        <dbReference type="SAM" id="MobiDB-lite"/>
    </source>
</evidence>
<dbReference type="EMBL" id="LKAM01000010">
    <property type="protein sequence ID" value="KUM46638.1"/>
    <property type="molecule type" value="Genomic_DNA"/>
</dbReference>
<sequence length="63" mass="6754">MDKMGPSPGILTSGETNPIAGSSPAESNRDLVPLLYGKFPRLHEYGASSDQIHLLLGEINRFG</sequence>